<dbReference type="EMBL" id="CP144749">
    <property type="protein sequence ID" value="WVZ73743.1"/>
    <property type="molecule type" value="Genomic_DNA"/>
</dbReference>
<dbReference type="Proteomes" id="UP001341281">
    <property type="component" value="Chromosome 05"/>
</dbReference>
<feature type="compositionally biased region" description="Pro residues" evidence="1">
    <location>
        <begin position="9"/>
        <end position="24"/>
    </location>
</feature>
<keyword evidence="3" id="KW-1185">Reference proteome</keyword>
<dbReference type="PROSITE" id="PS51257">
    <property type="entry name" value="PROKAR_LIPOPROTEIN"/>
    <property type="match status" value="1"/>
</dbReference>
<reference evidence="2 3" key="1">
    <citation type="submission" date="2024-02" db="EMBL/GenBank/DDBJ databases">
        <title>High-quality chromosome-scale genome assembly of Pensacola bahiagrass (Paspalum notatum Flugge var. saurae).</title>
        <authorList>
            <person name="Vega J.M."/>
            <person name="Podio M."/>
            <person name="Orjuela J."/>
            <person name="Siena L.A."/>
            <person name="Pessino S.C."/>
            <person name="Combes M.C."/>
            <person name="Mariac C."/>
            <person name="Albertini E."/>
            <person name="Pupilli F."/>
            <person name="Ortiz J.P.A."/>
            <person name="Leblanc O."/>
        </authorList>
    </citation>
    <scope>NUCLEOTIDE SEQUENCE [LARGE SCALE GENOMIC DNA]</scope>
    <source>
        <strain evidence="2">R1</strain>
        <tissue evidence="2">Leaf</tissue>
    </source>
</reference>
<name>A0AAQ3TJ04_PASNO</name>
<gene>
    <name evidence="2" type="ORF">U9M48_022021</name>
</gene>
<organism evidence="2 3">
    <name type="scientific">Paspalum notatum var. saurae</name>
    <dbReference type="NCBI Taxonomy" id="547442"/>
    <lineage>
        <taxon>Eukaryota</taxon>
        <taxon>Viridiplantae</taxon>
        <taxon>Streptophyta</taxon>
        <taxon>Embryophyta</taxon>
        <taxon>Tracheophyta</taxon>
        <taxon>Spermatophyta</taxon>
        <taxon>Magnoliopsida</taxon>
        <taxon>Liliopsida</taxon>
        <taxon>Poales</taxon>
        <taxon>Poaceae</taxon>
        <taxon>PACMAD clade</taxon>
        <taxon>Panicoideae</taxon>
        <taxon>Andropogonodae</taxon>
        <taxon>Paspaleae</taxon>
        <taxon>Paspalinae</taxon>
        <taxon>Paspalum</taxon>
    </lineage>
</organism>
<evidence type="ECO:0000313" key="3">
    <source>
        <dbReference type="Proteomes" id="UP001341281"/>
    </source>
</evidence>
<accession>A0AAQ3TJ04</accession>
<dbReference type="AlphaFoldDB" id="A0AAQ3TJ04"/>
<evidence type="ECO:0000256" key="1">
    <source>
        <dbReference type="SAM" id="MobiDB-lite"/>
    </source>
</evidence>
<feature type="region of interest" description="Disordered" evidence="1">
    <location>
        <begin position="1"/>
        <end position="37"/>
    </location>
</feature>
<evidence type="ECO:0000313" key="2">
    <source>
        <dbReference type="EMBL" id="WVZ73743.1"/>
    </source>
</evidence>
<protein>
    <submittedName>
        <fullName evidence="2">Uncharacterized protein</fullName>
    </submittedName>
</protein>
<sequence length="425" mass="44628">MERLLPLPLGRPPPPAAVGPPPPAVSSSCHRDPSPPAAAGTPDLVIIWLAKLALKTGLRQLKRIEPKNGGKLYSPPIDLRTCPIYLHRSRRGRRCDRRRALFPLLPRHPVQLREHANHRGRVVRAGLRLHVVLPVVPEPVPPVRPSDDRADEHVGVGAPAAEPVVEPLRAADELLAVLVRHDGGGAVVHPVGVLGAVADEVADAPGVGAQHVVHLRPGEREHLLGGHGGAARARHGADAGLGQVVGVGGEQERGAGHVLHVVPLPDVEHPAGAALHVGVRAAVHVPAQARAHVPLCLLPVLLQRAPVARRVLPSQQQLKQDLDAGVLDVPAELVDGPAGAAEAVGLVDDVVQVVGPAGGAVEPEGGPQELVLVPAHRRVVALHLRDAAVVFAPVLVGELEQLQRYYSISIALIIDPAKVRIGSRC</sequence>
<proteinExistence type="predicted"/>